<dbReference type="InterPro" id="IPR008936">
    <property type="entry name" value="Rho_GTPase_activation_prot"/>
</dbReference>
<dbReference type="PROSITE" id="PS50238">
    <property type="entry name" value="RHOGAP"/>
    <property type="match status" value="1"/>
</dbReference>
<dbReference type="EMBL" id="DS548877">
    <property type="protein sequence ID" value="EDR27263.1"/>
    <property type="molecule type" value="Genomic_DNA"/>
</dbReference>
<dbReference type="CDD" id="cd00159">
    <property type="entry name" value="RhoGAP"/>
    <property type="match status" value="1"/>
</dbReference>
<dbReference type="GO" id="GO:0007165">
    <property type="term" value="P:signal transduction"/>
    <property type="evidence" value="ECO:0007669"/>
    <property type="project" value="InterPro"/>
</dbReference>
<accession>B0EDY4</accession>
<dbReference type="Proteomes" id="UP000008076">
    <property type="component" value="Unassembled WGS sequence"/>
</dbReference>
<protein>
    <recommendedName>
        <fullName evidence="1">Rho-GAP domain-containing protein</fullName>
    </recommendedName>
</protein>
<dbReference type="OrthoDB" id="9994905at2759"/>
<dbReference type="OMA" id="FADPINQ"/>
<dbReference type="RefSeq" id="XP_001736493.1">
    <property type="nucleotide sequence ID" value="XM_001736441.1"/>
</dbReference>
<feature type="domain" description="Rho-GAP" evidence="1">
    <location>
        <begin position="206"/>
        <end position="394"/>
    </location>
</feature>
<organism evidence="3">
    <name type="scientific">Entamoeba dispar (strain ATCC PRA-260 / SAW760)</name>
    <dbReference type="NCBI Taxonomy" id="370354"/>
    <lineage>
        <taxon>Eukaryota</taxon>
        <taxon>Amoebozoa</taxon>
        <taxon>Evosea</taxon>
        <taxon>Archamoebae</taxon>
        <taxon>Mastigamoebida</taxon>
        <taxon>Entamoebidae</taxon>
        <taxon>Entamoeba</taxon>
    </lineage>
</organism>
<evidence type="ECO:0000313" key="3">
    <source>
        <dbReference type="Proteomes" id="UP000008076"/>
    </source>
</evidence>
<gene>
    <name evidence="2" type="ORF">EDI_344690</name>
</gene>
<evidence type="ECO:0000259" key="1">
    <source>
        <dbReference type="PROSITE" id="PS50238"/>
    </source>
</evidence>
<dbReference type="PANTHER" id="PTHR23179:SF3">
    <property type="entry name" value="RHO GTPASE-ACTIVATING PROTEIN 20"/>
    <property type="match status" value="1"/>
</dbReference>
<dbReference type="eggNOG" id="KOG4724">
    <property type="taxonomic scope" value="Eukaryota"/>
</dbReference>
<name>B0EDY4_ENTDS</name>
<dbReference type="KEGG" id="edi:EDI_344690"/>
<reference evidence="3" key="1">
    <citation type="submission" date="2007-12" db="EMBL/GenBank/DDBJ databases">
        <title>Annotation of Entamoeba dispar SAW760.</title>
        <authorList>
            <person name="Lorenzi H."/>
            <person name="Inman J."/>
            <person name="Schobel S."/>
            <person name="Amedeo P."/>
            <person name="Caler E."/>
        </authorList>
    </citation>
    <scope>NUCLEOTIDE SEQUENCE [LARGE SCALE GENOMIC DNA]</scope>
    <source>
        <strain evidence="3">ATCC PRA-260 / SAW760</strain>
    </source>
</reference>
<dbReference type="VEuPathDB" id="AmoebaDB:EDI_344690"/>
<dbReference type="GeneID" id="5881487"/>
<dbReference type="InterPro" id="IPR000198">
    <property type="entry name" value="RhoGAP_dom"/>
</dbReference>
<proteinExistence type="predicted"/>
<dbReference type="SMART" id="SM00324">
    <property type="entry name" value="RhoGAP"/>
    <property type="match status" value="1"/>
</dbReference>
<dbReference type="Pfam" id="PF00620">
    <property type="entry name" value="RhoGAP"/>
    <property type="match status" value="1"/>
</dbReference>
<dbReference type="Gene3D" id="1.10.555.10">
    <property type="entry name" value="Rho GTPase activation protein"/>
    <property type="match status" value="1"/>
</dbReference>
<dbReference type="GO" id="GO:0005096">
    <property type="term" value="F:GTPase activator activity"/>
    <property type="evidence" value="ECO:0007669"/>
    <property type="project" value="TreeGrafter"/>
</dbReference>
<dbReference type="PANTHER" id="PTHR23179">
    <property type="entry name" value="T-CELL ACTIVATION RHO GTPASE ACTIVATING PROTEIN-RELATED"/>
    <property type="match status" value="1"/>
</dbReference>
<dbReference type="AlphaFoldDB" id="B0EDY4"/>
<evidence type="ECO:0000313" key="2">
    <source>
        <dbReference type="EMBL" id="EDR27263.1"/>
    </source>
</evidence>
<sequence length="528" mass="60817">MANQSLLDNQLHIIGETKFKEFSVINNFWNKQHEFIKEWNEVYSTMNTILRKETDLIEATFYNNSVGFVPEDGEVIISALSYINNSTQMFASHVSELFSSVLDSLDMKFQEIENEFKSAGYSQKSKQGDIVNEKIITLYHSLSTTTSLTITKMFTDMLDDYYKYFRMGITFIEESDKFKQMKETINKKITDEKLKFQPQTVTYANVPISAILKDEHRTTRDLPRVIENIHMCLMKNGLNTKGIFRESTATTNVIQEIYMRMSVTNFLELPPDVTAAVYKKFLRELPNHIFNLSQTMELAERMNTIQNTEENIIQLMKNAVNQLPEELKTLFIHLLRLCNKIAQNEQINSMGSKNLSVCLTPSVFSISEGENGQYVLPSLLNLLTNYINHFNKLFPRFADPINQQQKVSRISMVSERPSQRLSASTETNKPFLQHTNKIPSQHSSSSVSIKKPIIQHPKVEVEQPKTSSPVIIQRKALSTSLPTTTQKKTTLTRQTINPRIIKKQTSETKDDGNELQEILSKRRKAMDY</sequence>
<dbReference type="SUPFAM" id="SSF48350">
    <property type="entry name" value="GTPase activation domain, GAP"/>
    <property type="match status" value="1"/>
</dbReference>
<keyword evidence="3" id="KW-1185">Reference proteome</keyword>